<proteinExistence type="predicted"/>
<dbReference type="EMBL" id="CP021383">
    <property type="protein sequence ID" value="ARU52456.1"/>
    <property type="molecule type" value="Genomic_DNA"/>
</dbReference>
<dbReference type="AlphaFoldDB" id="A0A1Y0HY55"/>
<dbReference type="GO" id="GO:0016747">
    <property type="term" value="F:acyltransferase activity, transferring groups other than amino-acyl groups"/>
    <property type="evidence" value="ECO:0007669"/>
    <property type="project" value="InterPro"/>
</dbReference>
<dbReference type="OrthoDB" id="9797456at2"/>
<protein>
    <recommendedName>
        <fullName evidence="1">N-acetyltransferase domain-containing protein</fullName>
    </recommendedName>
</protein>
<sequence length="247" mass="25956">MPSFSPVVAAHWERRVGGDVLFRDERLTLVTNVDLDASERVTVLRTAADGRTSVALTPDVADALGLVDLAARGLSEDDLRAALVRADLVLHDPDLVHHLDDGARAALLGEADAPGVRRLTTEDAALFADFESAAPEQDLDDAYVELDHWAVFGAVDDGRLVAAASAYPWGGSALADVGVLTLPDARGRGHGRAVVRALARHALHAGHEPQYRCQPDNTASVALAAAAGLTLFGRWEVVTPDAPAAGS</sequence>
<accession>A0A1Y0HY55</accession>
<dbReference type="RefSeq" id="WP_087471429.1">
    <property type="nucleotide sequence ID" value="NZ_CP021383.1"/>
</dbReference>
<evidence type="ECO:0000313" key="2">
    <source>
        <dbReference type="EMBL" id="ARU52456.1"/>
    </source>
</evidence>
<dbReference type="SUPFAM" id="SSF55729">
    <property type="entry name" value="Acyl-CoA N-acyltransferases (Nat)"/>
    <property type="match status" value="1"/>
</dbReference>
<organism evidence="2 3">
    <name type="scientific">Cellulosimicrobium cellulans</name>
    <name type="common">Arthrobacter luteus</name>
    <dbReference type="NCBI Taxonomy" id="1710"/>
    <lineage>
        <taxon>Bacteria</taxon>
        <taxon>Bacillati</taxon>
        <taxon>Actinomycetota</taxon>
        <taxon>Actinomycetes</taxon>
        <taxon>Micrococcales</taxon>
        <taxon>Promicromonosporaceae</taxon>
        <taxon>Cellulosimicrobium</taxon>
    </lineage>
</organism>
<name>A0A1Y0HY55_CELCE</name>
<dbReference type="InterPro" id="IPR016181">
    <property type="entry name" value="Acyl_CoA_acyltransferase"/>
</dbReference>
<reference evidence="2 3" key="1">
    <citation type="submission" date="2017-05" db="EMBL/GenBank/DDBJ databases">
        <authorList>
            <person name="Song R."/>
            <person name="Chenine A.L."/>
            <person name="Ruprecht R.M."/>
        </authorList>
    </citation>
    <scope>NUCLEOTIDE SEQUENCE [LARGE SCALE GENOMIC DNA]</scope>
    <source>
        <strain evidence="2 3">PSBB019</strain>
    </source>
</reference>
<dbReference type="InterPro" id="IPR000182">
    <property type="entry name" value="GNAT_dom"/>
</dbReference>
<evidence type="ECO:0000313" key="3">
    <source>
        <dbReference type="Proteomes" id="UP000196228"/>
    </source>
</evidence>
<dbReference type="PROSITE" id="PS51186">
    <property type="entry name" value="GNAT"/>
    <property type="match status" value="1"/>
</dbReference>
<dbReference type="Gene3D" id="3.40.630.30">
    <property type="match status" value="1"/>
</dbReference>
<dbReference type="KEGG" id="cceu:CBR64_14330"/>
<feature type="domain" description="N-acetyltransferase" evidence="1">
    <location>
        <begin position="114"/>
        <end position="247"/>
    </location>
</feature>
<evidence type="ECO:0000259" key="1">
    <source>
        <dbReference type="PROSITE" id="PS51186"/>
    </source>
</evidence>
<dbReference type="Pfam" id="PF00583">
    <property type="entry name" value="Acetyltransf_1"/>
    <property type="match status" value="1"/>
</dbReference>
<gene>
    <name evidence="2" type="ORF">CBR64_14330</name>
</gene>
<dbReference type="CDD" id="cd04301">
    <property type="entry name" value="NAT_SF"/>
    <property type="match status" value="1"/>
</dbReference>
<dbReference type="Proteomes" id="UP000196228">
    <property type="component" value="Chromosome"/>
</dbReference>